<organism evidence="1 2">
    <name type="scientific">Phakopsora pachyrhizi</name>
    <name type="common">Asian soybean rust disease fungus</name>
    <dbReference type="NCBI Taxonomy" id="170000"/>
    <lineage>
        <taxon>Eukaryota</taxon>
        <taxon>Fungi</taxon>
        <taxon>Dikarya</taxon>
        <taxon>Basidiomycota</taxon>
        <taxon>Pucciniomycotina</taxon>
        <taxon>Pucciniomycetes</taxon>
        <taxon>Pucciniales</taxon>
        <taxon>Phakopsoraceae</taxon>
        <taxon>Phakopsora</taxon>
    </lineage>
</organism>
<evidence type="ECO:0000313" key="2">
    <source>
        <dbReference type="Proteomes" id="UP001153365"/>
    </source>
</evidence>
<dbReference type="AlphaFoldDB" id="A0AAV0AK17"/>
<accession>A0AAV0AK17</accession>
<protein>
    <submittedName>
        <fullName evidence="1">Uncharacterized protein</fullName>
    </submittedName>
</protein>
<evidence type="ECO:0000313" key="1">
    <source>
        <dbReference type="EMBL" id="CAH7668878.1"/>
    </source>
</evidence>
<proteinExistence type="predicted"/>
<name>A0AAV0AK17_PHAPC</name>
<dbReference type="Proteomes" id="UP001153365">
    <property type="component" value="Unassembled WGS sequence"/>
</dbReference>
<dbReference type="EMBL" id="CALTRL010000614">
    <property type="protein sequence ID" value="CAH7668878.1"/>
    <property type="molecule type" value="Genomic_DNA"/>
</dbReference>
<sequence>MKGRGNKEQPVTGLSTRWFCGDKLNGNKEKEVGMAKGEAQYGRHVNIIFQ</sequence>
<gene>
    <name evidence="1" type="ORF">PPACK8108_LOCUS3443</name>
</gene>
<reference evidence="1" key="1">
    <citation type="submission" date="2022-06" db="EMBL/GenBank/DDBJ databases">
        <authorList>
            <consortium name="SYNGENTA / RWTH Aachen University"/>
        </authorList>
    </citation>
    <scope>NUCLEOTIDE SEQUENCE</scope>
</reference>
<keyword evidence="2" id="KW-1185">Reference proteome</keyword>
<comment type="caution">
    <text evidence="1">The sequence shown here is derived from an EMBL/GenBank/DDBJ whole genome shotgun (WGS) entry which is preliminary data.</text>
</comment>